<sequence length="92" mass="10973">MYQNHFLRRPCPHHTTFTSLNQRLQETRSFPITRPNAGQERWVHTPELEDQVLQRFAESSSTSTRSIGAELSIRHETVWKILREEMMNPFHL</sequence>
<accession>A0A8X6JRS6</accession>
<keyword evidence="2" id="KW-1185">Reference proteome</keyword>
<dbReference type="EMBL" id="BMAV01024358">
    <property type="protein sequence ID" value="GFS32472.1"/>
    <property type="molecule type" value="Genomic_DNA"/>
</dbReference>
<dbReference type="AlphaFoldDB" id="A0A8X6JRS6"/>
<evidence type="ECO:0000313" key="2">
    <source>
        <dbReference type="Proteomes" id="UP000886998"/>
    </source>
</evidence>
<gene>
    <name evidence="1" type="primary">AVEN_36199_1</name>
    <name evidence="1" type="ORF">TNIN_289641</name>
</gene>
<proteinExistence type="predicted"/>
<protein>
    <submittedName>
        <fullName evidence="1">Uncharacterized protein</fullName>
    </submittedName>
</protein>
<comment type="caution">
    <text evidence="1">The sequence shown here is derived from an EMBL/GenBank/DDBJ whole genome shotgun (WGS) entry which is preliminary data.</text>
</comment>
<dbReference type="OrthoDB" id="6437217at2759"/>
<evidence type="ECO:0000313" key="1">
    <source>
        <dbReference type="EMBL" id="GFS32472.1"/>
    </source>
</evidence>
<dbReference type="Proteomes" id="UP000886998">
    <property type="component" value="Unassembled WGS sequence"/>
</dbReference>
<reference evidence="1" key="1">
    <citation type="submission" date="2020-08" db="EMBL/GenBank/DDBJ databases">
        <title>Multicomponent nature underlies the extraordinary mechanical properties of spider dragline silk.</title>
        <authorList>
            <person name="Kono N."/>
            <person name="Nakamura H."/>
            <person name="Mori M."/>
            <person name="Yoshida Y."/>
            <person name="Ohtoshi R."/>
            <person name="Malay A.D."/>
            <person name="Moran D.A.P."/>
            <person name="Tomita M."/>
            <person name="Numata K."/>
            <person name="Arakawa K."/>
        </authorList>
    </citation>
    <scope>NUCLEOTIDE SEQUENCE</scope>
</reference>
<organism evidence="1 2">
    <name type="scientific">Trichonephila inaurata madagascariensis</name>
    <dbReference type="NCBI Taxonomy" id="2747483"/>
    <lineage>
        <taxon>Eukaryota</taxon>
        <taxon>Metazoa</taxon>
        <taxon>Ecdysozoa</taxon>
        <taxon>Arthropoda</taxon>
        <taxon>Chelicerata</taxon>
        <taxon>Arachnida</taxon>
        <taxon>Araneae</taxon>
        <taxon>Araneomorphae</taxon>
        <taxon>Entelegynae</taxon>
        <taxon>Araneoidea</taxon>
        <taxon>Nephilidae</taxon>
        <taxon>Trichonephila</taxon>
        <taxon>Trichonephila inaurata</taxon>
    </lineage>
</organism>
<name>A0A8X6JRS6_9ARAC</name>